<dbReference type="InterPro" id="IPR004195">
    <property type="entry name" value="Head_decoration_D"/>
</dbReference>
<keyword evidence="2" id="KW-1185">Reference proteome</keyword>
<protein>
    <recommendedName>
        <fullName evidence="3">Head decoration protein</fullName>
    </recommendedName>
</protein>
<sequence length="119" mass="12219">MTTEALTYVDITSGSDEIATTSVTILSGEDLAAAVPIGQVTLSGKFVECDPDATNGSQTPKYITAQAIDATGGDVKAQVYKSGTFDTAQIAFHANFTAAEKLLAFVGTPISLQTQAAAL</sequence>
<dbReference type="Pfam" id="PF02924">
    <property type="entry name" value="HDPD"/>
    <property type="match status" value="1"/>
</dbReference>
<dbReference type="EMBL" id="CP003837">
    <property type="protein sequence ID" value="AGH44533.1"/>
    <property type="molecule type" value="Genomic_DNA"/>
</dbReference>
<gene>
    <name evidence="1" type="ORF">C427_2424</name>
</gene>
<name>K6ZLI2_9ALTE</name>
<organism evidence="1 2">
    <name type="scientific">Paraglaciecola psychrophila 170</name>
    <dbReference type="NCBI Taxonomy" id="1129794"/>
    <lineage>
        <taxon>Bacteria</taxon>
        <taxon>Pseudomonadati</taxon>
        <taxon>Pseudomonadota</taxon>
        <taxon>Gammaproteobacteria</taxon>
        <taxon>Alteromonadales</taxon>
        <taxon>Alteromonadaceae</taxon>
        <taxon>Paraglaciecola</taxon>
    </lineage>
</organism>
<dbReference type="HOGENOM" id="CLU_2059123_0_0_6"/>
<evidence type="ECO:0008006" key="3">
    <source>
        <dbReference type="Google" id="ProtNLM"/>
    </source>
</evidence>
<evidence type="ECO:0000313" key="2">
    <source>
        <dbReference type="Proteomes" id="UP000011864"/>
    </source>
</evidence>
<dbReference type="Proteomes" id="UP000011864">
    <property type="component" value="Chromosome"/>
</dbReference>
<dbReference type="STRING" id="1129794.C427_2424"/>
<dbReference type="RefSeq" id="WP_007636471.1">
    <property type="nucleotide sequence ID" value="NC_020514.1"/>
</dbReference>
<dbReference type="KEGG" id="gps:C427_2424"/>
<proteinExistence type="predicted"/>
<dbReference type="Gene3D" id="2.40.300.10">
    <property type="entry name" value="Head decoration protein D"/>
    <property type="match status" value="1"/>
</dbReference>
<dbReference type="AlphaFoldDB" id="K6ZLI2"/>
<accession>K6ZLI2</accession>
<dbReference type="SUPFAM" id="SSF51274">
    <property type="entry name" value="Head decoration protein D (gpD, major capsid protein D)"/>
    <property type="match status" value="1"/>
</dbReference>
<reference evidence="1 2" key="1">
    <citation type="journal article" date="2013" name="Genome Announc.">
        <title>Complete Genome Sequence of Glaciecola psychrophila Strain 170T.</title>
        <authorList>
            <person name="Yin J."/>
            <person name="Chen J."/>
            <person name="Liu G."/>
            <person name="Yu Y."/>
            <person name="Song L."/>
            <person name="Wang X."/>
            <person name="Qu X."/>
        </authorList>
    </citation>
    <scope>NUCLEOTIDE SEQUENCE [LARGE SCALE GENOMIC DNA]</scope>
    <source>
        <strain evidence="1 2">170</strain>
    </source>
</reference>
<dbReference type="OrthoDB" id="6121140at2"/>
<evidence type="ECO:0000313" key="1">
    <source>
        <dbReference type="EMBL" id="AGH44533.1"/>
    </source>
</evidence>
<dbReference type="InterPro" id="IPR036630">
    <property type="entry name" value="Head_decoration_D_sf"/>
</dbReference>
<dbReference type="PATRIC" id="fig|1129794.4.peg.2404"/>